<feature type="coiled-coil region" evidence="9">
    <location>
        <begin position="791"/>
        <end position="857"/>
    </location>
</feature>
<dbReference type="PANTHER" id="PTHR34031:SF1">
    <property type="entry name" value="CENTROSOMAL PROTEIN OF 162 KDA"/>
    <property type="match status" value="1"/>
</dbReference>
<feature type="region of interest" description="Disordered" evidence="10">
    <location>
        <begin position="1183"/>
        <end position="1207"/>
    </location>
</feature>
<evidence type="ECO:0000313" key="11">
    <source>
        <dbReference type="Proteomes" id="UP000694845"/>
    </source>
</evidence>
<keyword evidence="6" id="KW-0970">Cilium biogenesis/degradation</keyword>
<sequence>MRRAPKFSQRELDEDFEKFLKESLSDDSMDSDKLNKYFAKSRRQEEEQKKKESQPWWMREQDAADEVEDKTPTASKWLKPKKQSTPVTDKDELPGEELKKSKSGPRKADSLKKSHYAKDSLEDLSSVGKMQDKSDKPRDRSGVLASNASFEDTLSYTATETGTSEGLTPASTGPGLETLEEQEDKERFFKELEAKRGGIVDYHKLIKEPDMSNTMGSWRSANLSNTMGSMPSAYMGTADEHSSPMPFRQLPGKEDSSQDDDPAGGQPSSATETSPSQPTVHPRGAVASSKKGMLAKVALLDTGDSMLNTTGQVGEATAKLGGGDALTTRDMRTASTKNQMLDSSSGLLGAGTATEMEALQAALREAANTPTMDFSHTAEATDGKTDEGRSRTVDDIIREVQEERGRMFDNVDGIPSRLVDRNESEMSQSTNNREHAAADETDDPGDKQSGLQTGSESKGIDLQPVSESRGFDLQPANESTGFNLQPANESTGFNLQLANESRGFDLQPTSESRGFDLQPASESRGFDLQPANESRGFDLQPANQKSRGFDLQPATSQNRVAFDSNALSADDENSQRSLAKQPKKAAPKKAGIKPPSSRYSHIRGSGYGKSKPANAWSPADSAKQKIKGSEVPSLQGKPKKAHGNLIASVESFAHYIQEHFVDAGKPSTPQERPIQPRKSVEEPLLSASLRESRLELISRERALVSEVSEWQARWKEEHTLNAKLKAEVAAQQREAARKEEEQKLNHQRELFKIKQDNTVLQAKLNIQDEQQGGKRQAVSGRTIEGASQEEIKLMQKEIVEQETLLQGYQQENERLYNEVRKLQKSSSEGEERLMKDNLRLQTEVANLREVLEQKEAALRHKGLITGTKVQQEIAAGNNTAVLGAGRIAELQVELREAEMREVALKQQLRQAEEANKELKEHIETLVREKSHAQVKLQDLRDVKQRQFQDMQQQYQRDIDTLNKKIRWYAENQEMLDKDAIALREKNEEIKRLKETLEKVNKQTNQKTTEAQRRAKERAADAKRIQDLERQVREMNDIIRRRHPNSLPALIYAAASAQPGSGQDGSQDPTLAPPKSHTVAFLEEKVKKMEAELDEKEVETKMFARVLEQKFNAMRFQYEDRLQALEKQLKASEDSQREATAKNKTHSHALPPERDLRGTLEVYQKKMEEMKAENEDLRRRLTKASKVAWMDEPQQGEEGREKELDEESLQTKLTSLAKELSNKDHEIEMLKATCERLMQERFQALSAGESNQARDKPQPVKKTKRTKSSSSGPSGEKRYQPENFSGTHISDVLTENERLKEQLEQLSLEMEQQRVSLQALLAQSEGTVRRTKEEAAEQLARAKAEHTAETERLVAERALQHADSRRAKLVSQIDAQQVMIKHLQEQLLQARVDTDSLAAARVREQVLKTQVEQLNEDLREAKKTHSPEMRHFEALQAKIASMEAKHAQREQELQQLVTRARYSASYEKDQEIAGYQQSLAAKNRELQQFRQELDAILEVLRELQRQGVVLPLHSRAVQSLLN</sequence>
<evidence type="ECO:0000256" key="5">
    <source>
        <dbReference type="ARBA" id="ARBA00022701"/>
    </source>
</evidence>
<keyword evidence="4" id="KW-0963">Cytoplasm</keyword>
<evidence type="ECO:0000256" key="2">
    <source>
        <dbReference type="ARBA" id="ARBA00009485"/>
    </source>
</evidence>
<organism evidence="11 12">
    <name type="scientific">Acanthaster planci</name>
    <name type="common">Crown-of-thorns starfish</name>
    <dbReference type="NCBI Taxonomy" id="133434"/>
    <lineage>
        <taxon>Eukaryota</taxon>
        <taxon>Metazoa</taxon>
        <taxon>Echinodermata</taxon>
        <taxon>Eleutherozoa</taxon>
        <taxon>Asterozoa</taxon>
        <taxon>Asteroidea</taxon>
        <taxon>Valvatacea</taxon>
        <taxon>Valvatida</taxon>
        <taxon>Acanthasteridae</taxon>
        <taxon>Acanthaster</taxon>
    </lineage>
</organism>
<feature type="compositionally biased region" description="Basic residues" evidence="10">
    <location>
        <begin position="581"/>
        <end position="591"/>
    </location>
</feature>
<evidence type="ECO:0000256" key="10">
    <source>
        <dbReference type="SAM" id="MobiDB-lite"/>
    </source>
</evidence>
<feature type="region of interest" description="Disordered" evidence="10">
    <location>
        <begin position="315"/>
        <end position="347"/>
    </location>
</feature>
<feature type="coiled-coil region" evidence="9">
    <location>
        <begin position="721"/>
        <end position="750"/>
    </location>
</feature>
<feature type="region of interest" description="Disordered" evidence="10">
    <location>
        <begin position="210"/>
        <end position="292"/>
    </location>
</feature>
<feature type="region of interest" description="Disordered" evidence="10">
    <location>
        <begin position="362"/>
        <end position="642"/>
    </location>
</feature>
<dbReference type="InterPro" id="IPR038774">
    <property type="entry name" value="CEP162-like"/>
</dbReference>
<name>A0A8B7ZET8_ACAPL</name>
<feature type="compositionally biased region" description="Basic and acidic residues" evidence="10">
    <location>
        <begin position="1128"/>
        <end position="1140"/>
    </location>
</feature>
<dbReference type="KEGG" id="aplc:110986160"/>
<feature type="compositionally biased region" description="Basic and acidic residues" evidence="10">
    <location>
        <begin position="130"/>
        <end position="141"/>
    </location>
</feature>
<feature type="compositionally biased region" description="Basic and acidic residues" evidence="10">
    <location>
        <begin position="1009"/>
        <end position="1021"/>
    </location>
</feature>
<feature type="region of interest" description="Disordered" evidence="10">
    <location>
        <begin position="1128"/>
        <end position="1155"/>
    </location>
</feature>
<feature type="compositionally biased region" description="Polar residues" evidence="10">
    <location>
        <begin position="333"/>
        <end position="346"/>
    </location>
</feature>
<evidence type="ECO:0000256" key="6">
    <source>
        <dbReference type="ARBA" id="ARBA00022794"/>
    </source>
</evidence>
<feature type="compositionally biased region" description="Polar residues" evidence="10">
    <location>
        <begin position="476"/>
        <end position="499"/>
    </location>
</feature>
<keyword evidence="11" id="KW-1185">Reference proteome</keyword>
<feature type="region of interest" description="Disordered" evidence="10">
    <location>
        <begin position="38"/>
        <end position="180"/>
    </location>
</feature>
<evidence type="ECO:0000256" key="4">
    <source>
        <dbReference type="ARBA" id="ARBA00022490"/>
    </source>
</evidence>
<dbReference type="CTD" id="22832"/>
<feature type="region of interest" description="Disordered" evidence="10">
    <location>
        <begin position="1000"/>
        <end position="1021"/>
    </location>
</feature>
<feature type="compositionally biased region" description="Polar residues" evidence="10">
    <location>
        <begin position="144"/>
        <end position="171"/>
    </location>
</feature>
<feature type="compositionally biased region" description="Basic and acidic residues" evidence="10">
    <location>
        <begin position="379"/>
        <end position="409"/>
    </location>
</feature>
<feature type="compositionally biased region" description="Basic and acidic residues" evidence="10">
    <location>
        <begin position="42"/>
        <end position="53"/>
    </location>
</feature>
<comment type="subcellular location">
    <subcellularLocation>
        <location evidence="1">Cytoplasm</location>
        <location evidence="1">Cytoskeleton</location>
        <location evidence="1">Microtubule organizing center</location>
        <location evidence="1">Centrosome</location>
        <location evidence="1">Centriole</location>
    </subcellularLocation>
</comment>
<evidence type="ECO:0000256" key="9">
    <source>
        <dbReference type="SAM" id="Coils"/>
    </source>
</evidence>
<dbReference type="GO" id="GO:0005879">
    <property type="term" value="C:axonemal microtubule"/>
    <property type="evidence" value="ECO:0007669"/>
    <property type="project" value="TreeGrafter"/>
</dbReference>
<evidence type="ECO:0000256" key="3">
    <source>
        <dbReference type="ARBA" id="ARBA00021406"/>
    </source>
</evidence>
<keyword evidence="5" id="KW-0493">Microtubule</keyword>
<feature type="compositionally biased region" description="Polar residues" evidence="10">
    <location>
        <begin position="211"/>
        <end position="229"/>
    </location>
</feature>
<reference evidence="12" key="1">
    <citation type="submission" date="2025-08" db="UniProtKB">
        <authorList>
            <consortium name="RefSeq"/>
        </authorList>
    </citation>
    <scope>IDENTIFICATION</scope>
</reference>
<evidence type="ECO:0000256" key="7">
    <source>
        <dbReference type="ARBA" id="ARBA00023054"/>
    </source>
</evidence>
<comment type="similarity">
    <text evidence="2">Belongs to the CEP162 family.</text>
</comment>
<evidence type="ECO:0000256" key="8">
    <source>
        <dbReference type="ARBA" id="ARBA00023212"/>
    </source>
</evidence>
<dbReference type="Proteomes" id="UP000694845">
    <property type="component" value="Unplaced"/>
</dbReference>
<evidence type="ECO:0000256" key="1">
    <source>
        <dbReference type="ARBA" id="ARBA00004114"/>
    </source>
</evidence>
<proteinExistence type="inferred from homology"/>
<feature type="compositionally biased region" description="Basic and acidic residues" evidence="10">
    <location>
        <begin position="88"/>
        <end position="121"/>
    </location>
</feature>
<dbReference type="GeneID" id="110986160"/>
<keyword evidence="7 9" id="KW-0175">Coiled coil</keyword>
<accession>A0A8B7ZET8</accession>
<dbReference type="RefSeq" id="XP_022103502.1">
    <property type="nucleotide sequence ID" value="XM_022247810.1"/>
</dbReference>
<dbReference type="GO" id="GO:0060271">
    <property type="term" value="P:cilium assembly"/>
    <property type="evidence" value="ECO:0007669"/>
    <property type="project" value="TreeGrafter"/>
</dbReference>
<feature type="coiled-coil region" evidence="9">
    <location>
        <begin position="887"/>
        <end position="942"/>
    </location>
</feature>
<feature type="region of interest" description="Disordered" evidence="10">
    <location>
        <begin position="1243"/>
        <end position="1292"/>
    </location>
</feature>
<dbReference type="GO" id="GO:0005814">
    <property type="term" value="C:centriole"/>
    <property type="evidence" value="ECO:0007669"/>
    <property type="project" value="UniProtKB-SubCell"/>
</dbReference>
<feature type="compositionally biased region" description="Polar residues" evidence="10">
    <location>
        <begin position="266"/>
        <end position="279"/>
    </location>
</feature>
<dbReference type="OrthoDB" id="2157184at2759"/>
<gene>
    <name evidence="12" type="primary">LOC110986160</name>
</gene>
<keyword evidence="8" id="KW-0206">Cytoskeleton</keyword>
<protein>
    <recommendedName>
        <fullName evidence="3">Centrosomal protein of 162 kDa</fullName>
    </recommendedName>
</protein>
<dbReference type="OMA" id="PDMTDNE"/>
<dbReference type="PANTHER" id="PTHR34031">
    <property type="entry name" value="CENTROSOMAL PROTEIN OF 162 KDA"/>
    <property type="match status" value="1"/>
</dbReference>
<evidence type="ECO:0000313" key="12">
    <source>
        <dbReference type="RefSeq" id="XP_022103502.1"/>
    </source>
</evidence>